<reference evidence="2" key="1">
    <citation type="journal article" date="2012" name="Nat. Biotechnol.">
        <title>Reference genome sequence of the model plant Setaria.</title>
        <authorList>
            <person name="Bennetzen J.L."/>
            <person name="Schmutz J."/>
            <person name="Wang H."/>
            <person name="Percifield R."/>
            <person name="Hawkins J."/>
            <person name="Pontaroli A.C."/>
            <person name="Estep M."/>
            <person name="Feng L."/>
            <person name="Vaughn J.N."/>
            <person name="Grimwood J."/>
            <person name="Jenkins J."/>
            <person name="Barry K."/>
            <person name="Lindquist E."/>
            <person name="Hellsten U."/>
            <person name="Deshpande S."/>
            <person name="Wang X."/>
            <person name="Wu X."/>
            <person name="Mitros T."/>
            <person name="Triplett J."/>
            <person name="Yang X."/>
            <person name="Ye C.Y."/>
            <person name="Mauro-Herrera M."/>
            <person name="Wang L."/>
            <person name="Li P."/>
            <person name="Sharma M."/>
            <person name="Sharma R."/>
            <person name="Ronald P.C."/>
            <person name="Panaud O."/>
            <person name="Kellogg E.A."/>
            <person name="Brutnell T.P."/>
            <person name="Doust A.N."/>
            <person name="Tuskan G.A."/>
            <person name="Rokhsar D."/>
            <person name="Devos K.M."/>
        </authorList>
    </citation>
    <scope>NUCLEOTIDE SEQUENCE [LARGE SCALE GENOMIC DNA]</scope>
    <source>
        <strain evidence="2">cv. Yugu1</strain>
    </source>
</reference>
<name>K3Z1W3_SETIT</name>
<dbReference type="HOGENOM" id="CLU_3406995_0_0_1"/>
<accession>K3Z1W3</accession>
<dbReference type="EnsemblPlants" id="KQL27743">
    <property type="protein sequence ID" value="KQL27743"/>
    <property type="gene ID" value="SETIT_020531mg"/>
</dbReference>
<reference evidence="1" key="2">
    <citation type="submission" date="2018-08" db="UniProtKB">
        <authorList>
            <consortium name="EnsemblPlants"/>
        </authorList>
    </citation>
    <scope>IDENTIFICATION</scope>
    <source>
        <strain evidence="1">Yugu1</strain>
    </source>
</reference>
<protein>
    <submittedName>
        <fullName evidence="1">Uncharacterized protein</fullName>
    </submittedName>
</protein>
<dbReference type="AlphaFoldDB" id="K3Z1W3"/>
<dbReference type="EMBL" id="AGNK02000007">
    <property type="status" value="NOT_ANNOTATED_CDS"/>
    <property type="molecule type" value="Genomic_DNA"/>
</dbReference>
<evidence type="ECO:0000313" key="2">
    <source>
        <dbReference type="Proteomes" id="UP000004995"/>
    </source>
</evidence>
<evidence type="ECO:0000313" key="1">
    <source>
        <dbReference type="EnsemblPlants" id="KQL27743"/>
    </source>
</evidence>
<dbReference type="InParanoid" id="K3Z1W3"/>
<organism evidence="1 2">
    <name type="scientific">Setaria italica</name>
    <name type="common">Foxtail millet</name>
    <name type="synonym">Panicum italicum</name>
    <dbReference type="NCBI Taxonomy" id="4555"/>
    <lineage>
        <taxon>Eukaryota</taxon>
        <taxon>Viridiplantae</taxon>
        <taxon>Streptophyta</taxon>
        <taxon>Embryophyta</taxon>
        <taxon>Tracheophyta</taxon>
        <taxon>Spermatophyta</taxon>
        <taxon>Magnoliopsida</taxon>
        <taxon>Liliopsida</taxon>
        <taxon>Poales</taxon>
        <taxon>Poaceae</taxon>
        <taxon>PACMAD clade</taxon>
        <taxon>Panicoideae</taxon>
        <taxon>Panicodae</taxon>
        <taxon>Paniceae</taxon>
        <taxon>Cenchrinae</taxon>
        <taxon>Setaria</taxon>
    </lineage>
</organism>
<dbReference type="Gramene" id="KQL27743">
    <property type="protein sequence ID" value="KQL27743"/>
    <property type="gene ID" value="SETIT_020531mg"/>
</dbReference>
<sequence>MNAVACMALQRSMIYFFPMPISVKEIHGRK</sequence>
<proteinExistence type="predicted"/>
<keyword evidence="2" id="KW-1185">Reference proteome</keyword>
<dbReference type="Proteomes" id="UP000004995">
    <property type="component" value="Unassembled WGS sequence"/>
</dbReference>